<evidence type="ECO:0000256" key="3">
    <source>
        <dbReference type="ARBA" id="ARBA00023002"/>
    </source>
</evidence>
<dbReference type="GO" id="GO:0004601">
    <property type="term" value="F:peroxidase activity"/>
    <property type="evidence" value="ECO:0007669"/>
    <property type="project" value="UniProtKB-KW"/>
</dbReference>
<keyword evidence="5" id="KW-0732">Signal</keyword>
<feature type="chain" id="PRO_5046248173" description="Glutathione peroxidase" evidence="5">
    <location>
        <begin position="30"/>
        <end position="195"/>
    </location>
</feature>
<evidence type="ECO:0000256" key="5">
    <source>
        <dbReference type="SAM" id="SignalP"/>
    </source>
</evidence>
<dbReference type="PROSITE" id="PS51352">
    <property type="entry name" value="THIOREDOXIN_2"/>
    <property type="match status" value="1"/>
</dbReference>
<dbReference type="PANTHER" id="PTHR11592:SF40">
    <property type="entry name" value="THIOREDOXIN_GLUTATHIONE PEROXIDASE BTUE"/>
    <property type="match status" value="1"/>
</dbReference>
<keyword evidence="2 4" id="KW-0575">Peroxidase</keyword>
<dbReference type="PANTHER" id="PTHR11592">
    <property type="entry name" value="GLUTATHIONE PEROXIDASE"/>
    <property type="match status" value="1"/>
</dbReference>
<evidence type="ECO:0000259" key="6">
    <source>
        <dbReference type="PROSITE" id="PS51352"/>
    </source>
</evidence>
<evidence type="ECO:0000256" key="1">
    <source>
        <dbReference type="ARBA" id="ARBA00006926"/>
    </source>
</evidence>
<proteinExistence type="inferred from homology"/>
<reference evidence="7 8" key="1">
    <citation type="submission" date="2021-02" db="EMBL/GenBank/DDBJ databases">
        <title>Lysobacter arenosi sp. nov., isolated from soil of gangwondo yeongwol, south Korea.</title>
        <authorList>
            <person name="Kim K.R."/>
            <person name="Kim K.H."/>
            <person name="Jeon C.O."/>
        </authorList>
    </citation>
    <scope>NUCLEOTIDE SEQUENCE [LARGE SCALE GENOMIC DNA]</scope>
    <source>
        <strain evidence="7 8">R7</strain>
    </source>
</reference>
<feature type="signal peptide" evidence="5">
    <location>
        <begin position="1"/>
        <end position="29"/>
    </location>
</feature>
<evidence type="ECO:0000313" key="7">
    <source>
        <dbReference type="EMBL" id="QSX75679.1"/>
    </source>
</evidence>
<dbReference type="Pfam" id="PF00255">
    <property type="entry name" value="GSHPx"/>
    <property type="match status" value="1"/>
</dbReference>
<accession>A0ABX7RE54</accession>
<dbReference type="SUPFAM" id="SSF52833">
    <property type="entry name" value="Thioredoxin-like"/>
    <property type="match status" value="1"/>
</dbReference>
<dbReference type="InterPro" id="IPR036249">
    <property type="entry name" value="Thioredoxin-like_sf"/>
</dbReference>
<name>A0ABX7RE54_9GAMM</name>
<evidence type="ECO:0000256" key="4">
    <source>
        <dbReference type="RuleBase" id="RU000499"/>
    </source>
</evidence>
<dbReference type="Proteomes" id="UP000663400">
    <property type="component" value="Chromosome"/>
</dbReference>
<protein>
    <recommendedName>
        <fullName evidence="4">Glutathione peroxidase</fullName>
    </recommendedName>
</protein>
<keyword evidence="8" id="KW-1185">Reference proteome</keyword>
<dbReference type="EMBL" id="CP071517">
    <property type="protein sequence ID" value="QSX75679.1"/>
    <property type="molecule type" value="Genomic_DNA"/>
</dbReference>
<feature type="domain" description="Thioredoxin" evidence="6">
    <location>
        <begin position="27"/>
        <end position="188"/>
    </location>
</feature>
<dbReference type="RefSeq" id="WP_200605036.1">
    <property type="nucleotide sequence ID" value="NZ_CP071517.1"/>
</dbReference>
<dbReference type="CDD" id="cd00340">
    <property type="entry name" value="GSH_Peroxidase"/>
    <property type="match status" value="1"/>
</dbReference>
<dbReference type="PROSITE" id="PS51355">
    <property type="entry name" value="GLUTATHIONE_PEROXID_3"/>
    <property type="match status" value="1"/>
</dbReference>
<comment type="similarity">
    <text evidence="1 4">Belongs to the glutathione peroxidase family.</text>
</comment>
<keyword evidence="3 4" id="KW-0560">Oxidoreductase</keyword>
<dbReference type="InterPro" id="IPR013766">
    <property type="entry name" value="Thioredoxin_domain"/>
</dbReference>
<organism evidence="7 8">
    <name type="scientific">Lysobacter arenosi</name>
    <dbReference type="NCBI Taxonomy" id="2795387"/>
    <lineage>
        <taxon>Bacteria</taxon>
        <taxon>Pseudomonadati</taxon>
        <taxon>Pseudomonadota</taxon>
        <taxon>Gammaproteobacteria</taxon>
        <taxon>Lysobacterales</taxon>
        <taxon>Lysobacteraceae</taxon>
        <taxon>Lysobacter</taxon>
    </lineage>
</organism>
<dbReference type="Gene3D" id="3.40.30.10">
    <property type="entry name" value="Glutaredoxin"/>
    <property type="match status" value="1"/>
</dbReference>
<evidence type="ECO:0000256" key="2">
    <source>
        <dbReference type="ARBA" id="ARBA00022559"/>
    </source>
</evidence>
<sequence length="195" mass="21057">MPTLLSRRCKQLFVPVGLSLLLVSAFASAAGGLLDRSYRPLAGKAPVNLASAYGGDVVLVVNTASKCGYTPQFEALEALHARYKGRGFAVLGFPSGDFKAQEFEDEKQIQEFCTLTYGVKFPMFQKVHVVGADATPLYQDLSRVSGEAPRWNFHKYLIGRDGRLIASYGSKTTPDDPAVVAAIEKALEAPRAAAK</sequence>
<dbReference type="InterPro" id="IPR000889">
    <property type="entry name" value="Glutathione_peroxidase"/>
</dbReference>
<dbReference type="PRINTS" id="PR01011">
    <property type="entry name" value="GLUTPROXDASE"/>
</dbReference>
<gene>
    <name evidence="7" type="ORF">HIV01_003905</name>
</gene>
<dbReference type="PIRSF" id="PIRSF000303">
    <property type="entry name" value="Glutathion_perox"/>
    <property type="match status" value="1"/>
</dbReference>
<evidence type="ECO:0000313" key="8">
    <source>
        <dbReference type="Proteomes" id="UP000663400"/>
    </source>
</evidence>